<dbReference type="EMBL" id="UYRU01053576">
    <property type="protein sequence ID" value="VDN12307.1"/>
    <property type="molecule type" value="Genomic_DNA"/>
</dbReference>
<organism evidence="1 2">
    <name type="scientific">Dibothriocephalus latus</name>
    <name type="common">Fish tapeworm</name>
    <name type="synonym">Diphyllobothrium latum</name>
    <dbReference type="NCBI Taxonomy" id="60516"/>
    <lineage>
        <taxon>Eukaryota</taxon>
        <taxon>Metazoa</taxon>
        <taxon>Spiralia</taxon>
        <taxon>Lophotrochozoa</taxon>
        <taxon>Platyhelminthes</taxon>
        <taxon>Cestoda</taxon>
        <taxon>Eucestoda</taxon>
        <taxon>Diphyllobothriidea</taxon>
        <taxon>Diphyllobothriidae</taxon>
        <taxon>Dibothriocephalus</taxon>
    </lineage>
</organism>
<accession>A0A3P7LKQ1</accession>
<protein>
    <submittedName>
        <fullName evidence="1">Uncharacterized protein</fullName>
    </submittedName>
</protein>
<proteinExistence type="predicted"/>
<evidence type="ECO:0000313" key="2">
    <source>
        <dbReference type="Proteomes" id="UP000281553"/>
    </source>
</evidence>
<name>A0A3P7LKQ1_DIBLA</name>
<dbReference type="Proteomes" id="UP000281553">
    <property type="component" value="Unassembled WGS sequence"/>
</dbReference>
<gene>
    <name evidence="1" type="ORF">DILT_LOCUS8138</name>
</gene>
<sequence length="47" mass="5453">MPISETPEKKGDLHIKFKYIFPDRLTQEQKLGVEAALYRNGEILSFT</sequence>
<keyword evidence="2" id="KW-1185">Reference proteome</keyword>
<evidence type="ECO:0000313" key="1">
    <source>
        <dbReference type="EMBL" id="VDN12307.1"/>
    </source>
</evidence>
<reference evidence="1 2" key="1">
    <citation type="submission" date="2018-11" db="EMBL/GenBank/DDBJ databases">
        <authorList>
            <consortium name="Pathogen Informatics"/>
        </authorList>
    </citation>
    <scope>NUCLEOTIDE SEQUENCE [LARGE SCALE GENOMIC DNA]</scope>
</reference>
<dbReference type="AlphaFoldDB" id="A0A3P7LKQ1"/>